<gene>
    <name evidence="2" type="ORF">F7645_11155</name>
</gene>
<dbReference type="AlphaFoldDB" id="A0AAP1RGN9"/>
<protein>
    <recommendedName>
        <fullName evidence="4">Lipoprotein</fullName>
    </recommendedName>
</protein>
<proteinExistence type="predicted"/>
<evidence type="ECO:0000313" key="3">
    <source>
        <dbReference type="Proteomes" id="UP000806077"/>
    </source>
</evidence>
<sequence>MKNLLKPLFIACSAFLIGTTFTSCGDDTGLVEGGETSTEYKLDVTATKLDPVLKINSTANSFETVKVHFEGAENKMRRLYITQSLDGATTELYDVATSNITVELNKDDNSLNLGDEAKDGFTYDIVFKAPTGNNQTYVYQLWTTHGGFANLNSKGDISNPYHKNSYDEGAVGTIIINTGNGIGDVAVTEFTTELSNSVQLYAPDATGKLKSFVSILDGKTYKITQQTKDITQPGVTFTEQEKNINADYVAYWDFGYYYTTKASFASTNVYSDKFTFIDINKFSGLTKEQLNKFYFKKSSLDFDAVTKNSDLESITKGAQYIEDLKTGDIIEFVDGRTGAKGLIKIDTLKKGYTNNDYIKFSVKVQNANFLKL</sequence>
<evidence type="ECO:0000256" key="1">
    <source>
        <dbReference type="SAM" id="SignalP"/>
    </source>
</evidence>
<dbReference type="RefSeq" id="WP_101956374.1">
    <property type="nucleotide sequence ID" value="NZ_JAJHTB010000002.1"/>
</dbReference>
<organism evidence="2 3">
    <name type="scientific">Tenacibaculum finnmarkense genomovar finnmarkense</name>
    <dbReference type="NCBI Taxonomy" id="1458503"/>
    <lineage>
        <taxon>Bacteria</taxon>
        <taxon>Pseudomonadati</taxon>
        <taxon>Bacteroidota</taxon>
        <taxon>Flavobacteriia</taxon>
        <taxon>Flavobacteriales</taxon>
        <taxon>Flavobacteriaceae</taxon>
        <taxon>Tenacibaculum</taxon>
        <taxon>Tenacibaculum finnmarkense</taxon>
    </lineage>
</organism>
<keyword evidence="3" id="KW-1185">Reference proteome</keyword>
<dbReference type="Proteomes" id="UP000806077">
    <property type="component" value="Unassembled WGS sequence"/>
</dbReference>
<keyword evidence="1" id="KW-0732">Signal</keyword>
<comment type="caution">
    <text evidence="2">The sequence shown here is derived from an EMBL/GenBank/DDBJ whole genome shotgun (WGS) entry which is preliminary data.</text>
</comment>
<feature type="signal peptide" evidence="1">
    <location>
        <begin position="1"/>
        <end position="25"/>
    </location>
</feature>
<feature type="chain" id="PRO_5042918259" description="Lipoprotein" evidence="1">
    <location>
        <begin position="26"/>
        <end position="372"/>
    </location>
</feature>
<reference evidence="2 3" key="1">
    <citation type="journal article" date="2020" name="Int. J. Syst. Evol. Microbiol.">
        <title>Tenacibaculum piscium sp. nov., isolated from skin ulcers of sea-farmed fish, and description of Tenacibaculum finnmarkense sp. nov. with subdivision into genomovars finnmarkense and ulcerans.</title>
        <authorList>
            <person name="Olsen A.B."/>
            <person name="Spilsberg B."/>
            <person name="Nilsen H.K."/>
            <person name="Lagesen K."/>
            <person name="Gulla S."/>
            <person name="Avendano-Herrera R."/>
            <person name="Irgang R."/>
            <person name="Duchaud E."/>
            <person name="Colquhoun D.J."/>
        </authorList>
    </citation>
    <scope>NUCLEOTIDE SEQUENCE [LARGE SCALE GENOMIC DNA]</scope>
    <source>
        <strain evidence="2 3">TNO037</strain>
    </source>
</reference>
<name>A0AAP1RGN9_9FLAO</name>
<accession>A0AAP1RGN9</accession>
<evidence type="ECO:0000313" key="2">
    <source>
        <dbReference type="EMBL" id="MBE7695975.1"/>
    </source>
</evidence>
<dbReference type="PROSITE" id="PS51257">
    <property type="entry name" value="PROKAR_LIPOPROTEIN"/>
    <property type="match status" value="1"/>
</dbReference>
<evidence type="ECO:0008006" key="4">
    <source>
        <dbReference type="Google" id="ProtNLM"/>
    </source>
</evidence>
<dbReference type="EMBL" id="WXXV01000018">
    <property type="protein sequence ID" value="MBE7695975.1"/>
    <property type="molecule type" value="Genomic_DNA"/>
</dbReference>